<comment type="caution">
    <text evidence="3">The sequence shown here is derived from an EMBL/GenBank/DDBJ whole genome shotgun (WGS) entry which is preliminary data.</text>
</comment>
<evidence type="ECO:0000313" key="4">
    <source>
        <dbReference type="Proteomes" id="UP000030108"/>
    </source>
</evidence>
<dbReference type="EMBL" id="JATN01000322">
    <property type="protein sequence ID" value="EUC53495.1"/>
    <property type="molecule type" value="Genomic_DNA"/>
</dbReference>
<sequence>MLLAPPERLGFDPDVVLLPCDNPNAEPPNYDITIHNPDTKESTTYRTLKLISDVRADSMVGPGTRVWIVRKLVDGDLEGPCYVLKDTWMHEDCDAEHELLMEIRGAQPEYSQYFLTPLNYGFATSNGTTPDNTHKTLRQVELVPTNNFLATRQADPTGGETRPTTARNGTGHAGDVSTVRQKGYRDFRRLSEHALQHYRIVVEEIGRPVHDLRDWTEIFTAIQGGWEGLHAINLCGYVHRDGTAAFMATEVASNEHHRLLDLRCWQAKLDAHQNQSSLRLKDKYQWKLPPFRHNPLHDMESVWWLCVWMMFRLVPAGQDADEQSNSYHQVFDHKQEFICNLLEFSRKTAHLREIAGLISIMETWSTALNDHFHSSYKAHDDSKTLSGIRVGSKRTVSAYDDGSRCLKELNAACQKLSATEFVWLTERSDVRAEPTKVKNRRGKSSARATKRRQASARRAAQAPKLKGTQPRTPGVSAGSVKSQGDKPARATTSRAKVKLTVYVELPAPKKARYVIFYFAN</sequence>
<feature type="region of interest" description="Disordered" evidence="1">
    <location>
        <begin position="151"/>
        <end position="177"/>
    </location>
</feature>
<evidence type="ECO:0000313" key="3">
    <source>
        <dbReference type="EMBL" id="EUC53495.1"/>
    </source>
</evidence>
<reference evidence="4" key="1">
    <citation type="journal article" date="2014" name="Genome Announc.">
        <title>Draft genome sequence of the plant-pathogenic soil fungus Rhizoctonia solani anastomosis group 3 strain Rhs1AP.</title>
        <authorList>
            <person name="Cubeta M.A."/>
            <person name="Thomas E."/>
            <person name="Dean R.A."/>
            <person name="Jabaji S."/>
            <person name="Neate S.M."/>
            <person name="Tavantzis S."/>
            <person name="Toda T."/>
            <person name="Vilgalys R."/>
            <person name="Bharathan N."/>
            <person name="Fedorova-Abrams N."/>
            <person name="Pakala S.B."/>
            <person name="Pakala S.M."/>
            <person name="Zafar N."/>
            <person name="Joardar V."/>
            <person name="Losada L."/>
            <person name="Nierman W.C."/>
        </authorList>
    </citation>
    <scope>NUCLEOTIDE SEQUENCE [LARGE SCALE GENOMIC DNA]</scope>
    <source>
        <strain evidence="4">AG-3</strain>
    </source>
</reference>
<dbReference type="AlphaFoldDB" id="X8IUR2"/>
<evidence type="ECO:0000256" key="1">
    <source>
        <dbReference type="SAM" id="MobiDB-lite"/>
    </source>
</evidence>
<protein>
    <recommendedName>
        <fullName evidence="2">Fungal-type protein kinase domain-containing protein</fullName>
    </recommendedName>
</protein>
<name>X8IUR2_9AGAM</name>
<feature type="region of interest" description="Disordered" evidence="1">
    <location>
        <begin position="432"/>
        <end position="493"/>
    </location>
</feature>
<proteinExistence type="predicted"/>
<feature type="compositionally biased region" description="Basic residues" evidence="1">
    <location>
        <begin position="437"/>
        <end position="455"/>
    </location>
</feature>
<feature type="domain" description="Fungal-type protein kinase" evidence="2">
    <location>
        <begin position="4"/>
        <end position="309"/>
    </location>
</feature>
<dbReference type="InterPro" id="IPR040976">
    <property type="entry name" value="Pkinase_fungal"/>
</dbReference>
<dbReference type="Pfam" id="PF17667">
    <property type="entry name" value="Pkinase_fungal"/>
    <property type="match status" value="1"/>
</dbReference>
<organism evidence="3 4">
    <name type="scientific">Rhizoctonia solani AG-3 Rhs1AP</name>
    <dbReference type="NCBI Taxonomy" id="1086054"/>
    <lineage>
        <taxon>Eukaryota</taxon>
        <taxon>Fungi</taxon>
        <taxon>Dikarya</taxon>
        <taxon>Basidiomycota</taxon>
        <taxon>Agaricomycotina</taxon>
        <taxon>Agaricomycetes</taxon>
        <taxon>Cantharellales</taxon>
        <taxon>Ceratobasidiaceae</taxon>
        <taxon>Rhizoctonia</taxon>
    </lineage>
</organism>
<gene>
    <name evidence="3" type="ORF">RSOL_006320</name>
</gene>
<accession>X8IUR2</accession>
<dbReference type="Proteomes" id="UP000030108">
    <property type="component" value="Unassembled WGS sequence"/>
</dbReference>
<feature type="non-terminal residue" evidence="3">
    <location>
        <position position="520"/>
    </location>
</feature>
<evidence type="ECO:0000259" key="2">
    <source>
        <dbReference type="Pfam" id="PF17667"/>
    </source>
</evidence>